<proteinExistence type="predicted"/>
<organism evidence="3 4">
    <name type="scientific">Novosphingobium mangrovi</name>
    <name type="common">ex Huang et al. 2023</name>
    <dbReference type="NCBI Taxonomy" id="2976432"/>
    <lineage>
        <taxon>Bacteria</taxon>
        <taxon>Pseudomonadati</taxon>
        <taxon>Pseudomonadota</taxon>
        <taxon>Alphaproteobacteria</taxon>
        <taxon>Sphingomonadales</taxon>
        <taxon>Sphingomonadaceae</taxon>
        <taxon>Novosphingobium</taxon>
    </lineage>
</organism>
<keyword evidence="2" id="KW-0732">Signal</keyword>
<dbReference type="Proteomes" id="UP001165583">
    <property type="component" value="Unassembled WGS sequence"/>
</dbReference>
<accession>A0ABT2I2I4</accession>
<dbReference type="RefSeq" id="WP_260044414.1">
    <property type="nucleotide sequence ID" value="NZ_JANZXA010000002.1"/>
</dbReference>
<comment type="caution">
    <text evidence="3">The sequence shown here is derived from an EMBL/GenBank/DDBJ whole genome shotgun (WGS) entry which is preliminary data.</text>
</comment>
<keyword evidence="4" id="KW-1185">Reference proteome</keyword>
<gene>
    <name evidence="3" type="ORF">NZK81_04840</name>
</gene>
<dbReference type="EMBL" id="JANZXA010000002">
    <property type="protein sequence ID" value="MCT2398863.1"/>
    <property type="molecule type" value="Genomic_DNA"/>
</dbReference>
<feature type="compositionally biased region" description="Basic and acidic residues" evidence="1">
    <location>
        <begin position="76"/>
        <end position="106"/>
    </location>
</feature>
<evidence type="ECO:0000313" key="4">
    <source>
        <dbReference type="Proteomes" id="UP001165583"/>
    </source>
</evidence>
<reference evidence="3" key="1">
    <citation type="submission" date="2022-09" db="EMBL/GenBank/DDBJ databases">
        <title>Novosphingobium sp. Nov., a polycyclic aromatic hydrocarbon-degrading bacterium isolated form mangrove sediments in HongKong.</title>
        <authorList>
            <person name="Hu Z."/>
        </authorList>
    </citation>
    <scope>NUCLEOTIDE SEQUENCE</scope>
    <source>
        <strain evidence="3">HK4-1</strain>
    </source>
</reference>
<protein>
    <submittedName>
        <fullName evidence="3">Uncharacterized protein</fullName>
    </submittedName>
</protein>
<name>A0ABT2I2I4_9SPHN</name>
<feature type="compositionally biased region" description="Basic residues" evidence="1">
    <location>
        <begin position="58"/>
        <end position="75"/>
    </location>
</feature>
<feature type="chain" id="PRO_5045685605" evidence="2">
    <location>
        <begin position="27"/>
        <end position="106"/>
    </location>
</feature>
<feature type="region of interest" description="Disordered" evidence="1">
    <location>
        <begin position="23"/>
        <end position="106"/>
    </location>
</feature>
<sequence length="106" mass="11854">MSRFTRFLAPALALSLGLGAALPASAAEPTRAQSGQIHHASQKADFRKAQARKDGLRHSHAHASKQHDCKHGKHMAMKDNHRHDRHDSRGHEHKHGDRQNRDGRRG</sequence>
<evidence type="ECO:0000313" key="3">
    <source>
        <dbReference type="EMBL" id="MCT2398863.1"/>
    </source>
</evidence>
<feature type="signal peptide" evidence="2">
    <location>
        <begin position="1"/>
        <end position="26"/>
    </location>
</feature>
<feature type="compositionally biased region" description="Basic and acidic residues" evidence="1">
    <location>
        <begin position="42"/>
        <end position="57"/>
    </location>
</feature>
<evidence type="ECO:0000256" key="2">
    <source>
        <dbReference type="SAM" id="SignalP"/>
    </source>
</evidence>
<evidence type="ECO:0000256" key="1">
    <source>
        <dbReference type="SAM" id="MobiDB-lite"/>
    </source>
</evidence>